<comment type="caution">
    <text evidence="2">The sequence shown here is derived from an EMBL/GenBank/DDBJ whole genome shotgun (WGS) entry which is preliminary data.</text>
</comment>
<dbReference type="CDD" id="cd11586">
    <property type="entry name" value="VbhA_like"/>
    <property type="match status" value="1"/>
</dbReference>
<dbReference type="InterPro" id="IPR041535">
    <property type="entry name" value="VbhA"/>
</dbReference>
<feature type="domain" description="Antitoxin VbhA" evidence="1">
    <location>
        <begin position="13"/>
        <end position="54"/>
    </location>
</feature>
<evidence type="ECO:0000313" key="2">
    <source>
        <dbReference type="EMBL" id="RCV55810.1"/>
    </source>
</evidence>
<dbReference type="InterPro" id="IPR033788">
    <property type="entry name" value="VbhA-like"/>
</dbReference>
<name>A0A368T2Q8_9ACTN</name>
<gene>
    <name evidence="2" type="ORF">DEF24_17395</name>
</gene>
<dbReference type="RefSeq" id="WP_114399677.1">
    <property type="nucleotide sequence ID" value="NZ_QEIM01000144.1"/>
</dbReference>
<dbReference type="Pfam" id="PF18495">
    <property type="entry name" value="VbhA"/>
    <property type="match status" value="1"/>
</dbReference>
<evidence type="ECO:0000259" key="1">
    <source>
        <dbReference type="Pfam" id="PF18495"/>
    </source>
</evidence>
<sequence>MDEERRQREYVRDEAIASARLEGEEVGSETSADLEAYVRGELTLDEVEARTLARYSGRTGRD</sequence>
<dbReference type="EMBL" id="QEIN01000139">
    <property type="protein sequence ID" value="RCV55810.1"/>
    <property type="molecule type" value="Genomic_DNA"/>
</dbReference>
<keyword evidence="3" id="KW-1185">Reference proteome</keyword>
<protein>
    <submittedName>
        <fullName evidence="2">Antitoxin</fullName>
    </submittedName>
</protein>
<evidence type="ECO:0000313" key="3">
    <source>
        <dbReference type="Proteomes" id="UP000253318"/>
    </source>
</evidence>
<reference evidence="2 3" key="1">
    <citation type="submission" date="2018-04" db="EMBL/GenBank/DDBJ databases">
        <title>Novel actinobacteria from marine sediment.</title>
        <authorList>
            <person name="Ng Z.Y."/>
            <person name="Tan G.Y.A."/>
        </authorList>
    </citation>
    <scope>NUCLEOTIDE SEQUENCE [LARGE SCALE GENOMIC DNA]</scope>
    <source>
        <strain evidence="2 3">TPS81</strain>
    </source>
</reference>
<proteinExistence type="predicted"/>
<accession>A0A368T2Q8</accession>
<dbReference type="AlphaFoldDB" id="A0A368T2Q8"/>
<dbReference type="Proteomes" id="UP000253318">
    <property type="component" value="Unassembled WGS sequence"/>
</dbReference>
<dbReference type="InterPro" id="IPR043038">
    <property type="entry name" value="VbhA_sf"/>
</dbReference>
<organism evidence="2 3">
    <name type="scientific">Marinitenerispora sediminis</name>
    <dbReference type="NCBI Taxonomy" id="1931232"/>
    <lineage>
        <taxon>Bacteria</taxon>
        <taxon>Bacillati</taxon>
        <taxon>Actinomycetota</taxon>
        <taxon>Actinomycetes</taxon>
        <taxon>Streptosporangiales</taxon>
        <taxon>Nocardiopsidaceae</taxon>
        <taxon>Marinitenerispora</taxon>
    </lineage>
</organism>
<dbReference type="OrthoDB" id="7220613at2"/>
<dbReference type="Gene3D" id="1.10.8.1050">
    <property type="entry name" value="Antitoxin VbhA-like"/>
    <property type="match status" value="1"/>
</dbReference>